<feature type="domain" description="CBS" evidence="3">
    <location>
        <begin position="76"/>
        <end position="131"/>
    </location>
</feature>
<dbReference type="eggNOG" id="COG0517">
    <property type="taxonomic scope" value="Bacteria"/>
</dbReference>
<dbReference type="STRING" id="1484693.RS694_17325"/>
<dbReference type="AlphaFoldDB" id="A0A1P8KFY2"/>
<dbReference type="Proteomes" id="UP000186110">
    <property type="component" value="Chromosome"/>
</dbReference>
<proteinExistence type="predicted"/>
<organism evidence="4 5">
    <name type="scientific">Rhodoferax saidenbachensis</name>
    <dbReference type="NCBI Taxonomy" id="1484693"/>
    <lineage>
        <taxon>Bacteria</taxon>
        <taxon>Pseudomonadati</taxon>
        <taxon>Pseudomonadota</taxon>
        <taxon>Betaproteobacteria</taxon>
        <taxon>Burkholderiales</taxon>
        <taxon>Comamonadaceae</taxon>
        <taxon>Rhodoferax</taxon>
    </lineage>
</organism>
<dbReference type="EMBL" id="CP019239">
    <property type="protein sequence ID" value="APW44950.1"/>
    <property type="molecule type" value="Genomic_DNA"/>
</dbReference>
<gene>
    <name evidence="4" type="ORF">RS694_17325</name>
</gene>
<keyword evidence="5" id="KW-1185">Reference proteome</keyword>
<accession>A0A1P8KFY2</accession>
<name>A0A1P8KFY2_9BURK</name>
<dbReference type="Gene3D" id="3.10.580.10">
    <property type="entry name" value="CBS-domain"/>
    <property type="match status" value="1"/>
</dbReference>
<reference evidence="4 5" key="1">
    <citation type="submission" date="2017-01" db="EMBL/GenBank/DDBJ databases">
        <authorList>
            <person name="Mah S.A."/>
            <person name="Swanson W.J."/>
            <person name="Moy G.W."/>
            <person name="Vacquier V.D."/>
        </authorList>
    </citation>
    <scope>NUCLEOTIDE SEQUENCE [LARGE SCALE GENOMIC DNA]</scope>
    <source>
        <strain evidence="4 5">DSM 22694</strain>
    </source>
</reference>
<dbReference type="Pfam" id="PF00571">
    <property type="entry name" value="CBS"/>
    <property type="match status" value="2"/>
</dbReference>
<dbReference type="RefSeq" id="WP_029707836.1">
    <property type="nucleotide sequence ID" value="NZ_CP019239.1"/>
</dbReference>
<dbReference type="CDD" id="cd04623">
    <property type="entry name" value="CBS_pair_bac_euk"/>
    <property type="match status" value="1"/>
</dbReference>
<evidence type="ECO:0000313" key="4">
    <source>
        <dbReference type="EMBL" id="APW44950.1"/>
    </source>
</evidence>
<dbReference type="InterPro" id="IPR000644">
    <property type="entry name" value="CBS_dom"/>
</dbReference>
<sequence>MRPIAELLKKHGGTIWSLHPQETVYDALKSLSDKDVGALMVMEEGRLVGVFSERDYTRKIALAGKASRDTRVAEIMTARVLTVTPKTSTDDCMALMSQKKIRHLPVVEGDKVLGMISIRDLMDDIIQDREQTITQLQNYIAS</sequence>
<feature type="domain" description="CBS" evidence="3">
    <location>
        <begin position="8"/>
        <end position="67"/>
    </location>
</feature>
<evidence type="ECO:0000256" key="1">
    <source>
        <dbReference type="ARBA" id="ARBA00023122"/>
    </source>
</evidence>
<evidence type="ECO:0000256" key="2">
    <source>
        <dbReference type="PROSITE-ProRule" id="PRU00703"/>
    </source>
</evidence>
<evidence type="ECO:0000259" key="3">
    <source>
        <dbReference type="PROSITE" id="PS51371"/>
    </source>
</evidence>
<dbReference type="PROSITE" id="PS51371">
    <property type="entry name" value="CBS"/>
    <property type="match status" value="2"/>
</dbReference>
<dbReference type="PANTHER" id="PTHR43080">
    <property type="entry name" value="CBS DOMAIN-CONTAINING PROTEIN CBSX3, MITOCHONDRIAL"/>
    <property type="match status" value="1"/>
</dbReference>
<dbReference type="KEGG" id="rsb:RS694_17325"/>
<dbReference type="SMART" id="SM00116">
    <property type="entry name" value="CBS"/>
    <property type="match status" value="2"/>
</dbReference>
<dbReference type="InterPro" id="IPR044725">
    <property type="entry name" value="CBSX3_CBS_dom"/>
</dbReference>
<keyword evidence="1 2" id="KW-0129">CBS domain</keyword>
<dbReference type="InterPro" id="IPR046342">
    <property type="entry name" value="CBS_dom_sf"/>
</dbReference>
<protein>
    <submittedName>
        <fullName evidence="4">CBS domain-containing protein</fullName>
    </submittedName>
</protein>
<dbReference type="InterPro" id="IPR051257">
    <property type="entry name" value="Diverse_CBS-Domain"/>
</dbReference>
<evidence type="ECO:0000313" key="5">
    <source>
        <dbReference type="Proteomes" id="UP000186110"/>
    </source>
</evidence>
<dbReference type="SUPFAM" id="SSF54631">
    <property type="entry name" value="CBS-domain pair"/>
    <property type="match status" value="1"/>
</dbReference>
<dbReference type="PANTHER" id="PTHR43080:SF2">
    <property type="entry name" value="CBS DOMAIN-CONTAINING PROTEIN"/>
    <property type="match status" value="1"/>
</dbReference>